<evidence type="ECO:0000313" key="4">
    <source>
        <dbReference type="Proteomes" id="UP000195540"/>
    </source>
</evidence>
<dbReference type="Pfam" id="PF13476">
    <property type="entry name" value="AAA_23"/>
    <property type="match status" value="1"/>
</dbReference>
<sequence length="1241" mass="143711">MKILSLRFKNINSLKGEWKINFDQEPFVSNGLFAITGPTGAGKTTLLDAISLALYHRTPRLDKVTQSQNELMTRHTAECLAEVEFEVKGVAYRAFWEQRRANYKEEGNLQAPQAELAKINRLGGEDKVLANKISQVKEKIISITGLDFDRFTKSMLLSQGQFAAFLNADDKSRAELLEELTGTDIYRHISQTIFKHWREEEQALNTLKQQAQMMALLDATTRQELLTQQANIQAQVTRLQKEQQEYQVAKQWQEKALEIQQQQQSAQAGLYEAQQALIIAQPDIQRLEKNEPAEKIRPLYDEKNRRLTEQNYLATQLTSLKTEKQAIEQQSLPINKKLADFHEQLKTHHEKKQHTLQLIREKVLPLDNQLVLLQQEISTNNQHKHKLEKICAEYLQHSQLAEKKLITTQQQVNQLNNDLTQHAYHAQLAENLPLWQHYFQQYNEISNQYLANQKRETAEQEKVISLEKALQQATQTLATQQEQLNLQQQQLQSYQTQLEARQKADKPDEIKPRLQQINLQKNALAKIINLHTQLQRNGKEQQHYQTTLSENQQKIATLTQTIAENDLALKEKAQHLKDLNDNYLLLQKVAEYEQERARLLKDKPCPLCGSTQHPYVETYHDIKPDETKLRLEALQQQVHSLTVTLAEQRTQLVNYGSQNSTLSDNIAQLTQENSVLTQQWQTLAQAHHLPLVDDADNLLTLEQSLNQQELILTEKLDSYQQLEAQTHQKNTHFLNAKEQFNQQQQSVKQQQNDLDYLQKTIKTYQQQSEHLHQQQQQLAQHIQSAIEKQGYTLPEFEQFTPWLAARQQEHQQYQSQLKELQLLQQSLREQQVTQNEKKRYLAEKQAELEALLAKLSQQQHQQTQWQDQRQALFGSQSVEQVRSELDKHSQFLQTQIEQYTQEKNQLENRLNQLIGQYQENEKALQRAITQAQQATEHYQHALKESLFADENDFLASLLSVEERTRLQEQQKQRLDKLLQEKTRLETQEKAYQQHLLQQPLLSTQCTAEQCNIHLDDLAKQHKALQETLFSLQIQLRQDDEKRIEQQTLLAQIAKQQAHYDDWSYLNELVGSASGDKFSRFAQGLTLDHLIYLANRRLEKLHGRYFLQRKTTGSLELQIADTWQADALRDTRTLSGGESFLVSLSLALALSDLVSNKTQIESLFLDEGFGTLDPDTLDIALDALDSLNASGKIIGVISHVEAMKERIPVQIKVKKAGGLGISQLAPEFRYGNKSNENQSVKD</sequence>
<evidence type="ECO:0000313" key="3">
    <source>
        <dbReference type="EMBL" id="ARX36167.1"/>
    </source>
</evidence>
<keyword evidence="3" id="KW-0540">Nuclease</keyword>
<name>A0AAJ0YCG7_PROMI</name>
<dbReference type="Gene3D" id="3.40.50.300">
    <property type="entry name" value="P-loop containing nucleotide triphosphate hydrolases"/>
    <property type="match status" value="2"/>
</dbReference>
<feature type="coiled-coil region" evidence="1">
    <location>
        <begin position="803"/>
        <end position="1034"/>
    </location>
</feature>
<feature type="coiled-coil region" evidence="1">
    <location>
        <begin position="463"/>
        <end position="504"/>
    </location>
</feature>
<dbReference type="AlphaFoldDB" id="A0AAJ0YCG7"/>
<gene>
    <name evidence="3" type="ORF">AM402_19190</name>
</gene>
<keyword evidence="1" id="KW-0175">Coiled coil</keyword>
<accession>A0AAJ0YCG7</accession>
<dbReference type="EMBL" id="CP021694">
    <property type="protein sequence ID" value="ARX36167.1"/>
    <property type="molecule type" value="Genomic_DNA"/>
</dbReference>
<dbReference type="InterPro" id="IPR038729">
    <property type="entry name" value="Rad50/SbcC_AAA"/>
</dbReference>
<proteinExistence type="predicted"/>
<dbReference type="PANTHER" id="PTHR32114:SF2">
    <property type="entry name" value="ABC TRANSPORTER ABCH.3"/>
    <property type="match status" value="1"/>
</dbReference>
<feature type="coiled-coil region" evidence="1">
    <location>
        <begin position="705"/>
        <end position="767"/>
    </location>
</feature>
<evidence type="ECO:0000259" key="2">
    <source>
        <dbReference type="Pfam" id="PF13476"/>
    </source>
</evidence>
<feature type="coiled-coil region" evidence="1">
    <location>
        <begin position="631"/>
        <end position="679"/>
    </location>
</feature>
<evidence type="ECO:0000256" key="1">
    <source>
        <dbReference type="SAM" id="Coils"/>
    </source>
</evidence>
<keyword evidence="3" id="KW-0378">Hydrolase</keyword>
<reference evidence="3 4" key="1">
    <citation type="submission" date="2017-05" db="EMBL/GenBank/DDBJ databases">
        <title>Whole genome sequencing of Proteus mirabilis AR_0155.</title>
        <authorList>
            <person name="Conlan S."/>
            <person name="Thomas P.J."/>
            <person name="Mullikin J."/>
            <person name="Frank K.M."/>
            <person name="Segre J.A."/>
        </authorList>
    </citation>
    <scope>NUCLEOTIDE SEQUENCE [LARGE SCALE GENOMIC DNA]</scope>
    <source>
        <strain evidence="3 4">AR_0155</strain>
    </source>
</reference>
<dbReference type="GO" id="GO:0004527">
    <property type="term" value="F:exonuclease activity"/>
    <property type="evidence" value="ECO:0007669"/>
    <property type="project" value="UniProtKB-KW"/>
</dbReference>
<feature type="domain" description="Rad50/SbcC-type AAA" evidence="2">
    <location>
        <begin position="5"/>
        <end position="246"/>
    </location>
</feature>
<dbReference type="InterPro" id="IPR027417">
    <property type="entry name" value="P-loop_NTPase"/>
</dbReference>
<dbReference type="RefSeq" id="WP_087726718.1">
    <property type="nucleotide sequence ID" value="NZ_BGKS01000074.1"/>
</dbReference>
<dbReference type="PANTHER" id="PTHR32114">
    <property type="entry name" value="ABC TRANSPORTER ABCH.3"/>
    <property type="match status" value="1"/>
</dbReference>
<organism evidence="3 4">
    <name type="scientific">Proteus mirabilis</name>
    <dbReference type="NCBI Taxonomy" id="584"/>
    <lineage>
        <taxon>Bacteria</taxon>
        <taxon>Pseudomonadati</taxon>
        <taxon>Pseudomonadota</taxon>
        <taxon>Gammaproteobacteria</taxon>
        <taxon>Enterobacterales</taxon>
        <taxon>Morganellaceae</taxon>
        <taxon>Proteus</taxon>
    </lineage>
</organism>
<dbReference type="Proteomes" id="UP000195540">
    <property type="component" value="Chromosome"/>
</dbReference>
<dbReference type="SUPFAM" id="SSF52540">
    <property type="entry name" value="P-loop containing nucleoside triphosphate hydrolases"/>
    <property type="match status" value="2"/>
</dbReference>
<protein>
    <submittedName>
        <fullName evidence="3">Exonuclease</fullName>
    </submittedName>
</protein>
<dbReference type="Pfam" id="PF13558">
    <property type="entry name" value="SbcC_Walker_B"/>
    <property type="match status" value="1"/>
</dbReference>
<keyword evidence="3" id="KW-0269">Exonuclease</keyword>